<accession>A0ACB5U188</accession>
<evidence type="ECO:0000313" key="2">
    <source>
        <dbReference type="Proteomes" id="UP001165101"/>
    </source>
</evidence>
<organism evidence="1 2">
    <name type="scientific">Candida boidinii</name>
    <name type="common">Yeast</name>
    <dbReference type="NCBI Taxonomy" id="5477"/>
    <lineage>
        <taxon>Eukaryota</taxon>
        <taxon>Fungi</taxon>
        <taxon>Dikarya</taxon>
        <taxon>Ascomycota</taxon>
        <taxon>Saccharomycotina</taxon>
        <taxon>Pichiomycetes</taxon>
        <taxon>Pichiales</taxon>
        <taxon>Pichiaceae</taxon>
        <taxon>Ogataea</taxon>
        <taxon>Ogataea/Candida clade</taxon>
    </lineage>
</organism>
<proteinExistence type="predicted"/>
<name>A0ACB5U188_CANBO</name>
<gene>
    <name evidence="1" type="ORF">Cboi01_000536700</name>
</gene>
<sequence length="279" mass="32114">MSIILSNNNNNNNALPLPHSNKLNNILNSDDQHDHYDHVDNEDNDQPLMLEKKLFEDKHLIKPWLQSKLVHKGINIVIERSDDTKIVFKCKNTNLNGKNRRYKKRKLLKKIEDNNNNNEEEDNNNNNNNNNNNDEADDEEKNSILKNKRSCPFRIRANFSLRAKKWSIVIVNDQHNHNLYPIINDTSSKLTENLTSRNSSSEITDNNNNSNTNSSKRRRVSISSISSNTSSVSSASESIISVTESRNSSLSNSIITTNVPKEFNNFTKFRFFSCCYSNK</sequence>
<dbReference type="Proteomes" id="UP001165101">
    <property type="component" value="Unassembled WGS sequence"/>
</dbReference>
<protein>
    <submittedName>
        <fullName evidence="1">Unnamed protein product</fullName>
    </submittedName>
</protein>
<reference evidence="1" key="1">
    <citation type="submission" date="2023-04" db="EMBL/GenBank/DDBJ databases">
        <title>Candida boidinii NBRC 1967.</title>
        <authorList>
            <person name="Ichikawa N."/>
            <person name="Sato H."/>
            <person name="Tonouchi N."/>
        </authorList>
    </citation>
    <scope>NUCLEOTIDE SEQUENCE</scope>
    <source>
        <strain evidence="1">NBRC 1967</strain>
    </source>
</reference>
<keyword evidence="2" id="KW-1185">Reference proteome</keyword>
<evidence type="ECO:0000313" key="1">
    <source>
        <dbReference type="EMBL" id="GME99717.1"/>
    </source>
</evidence>
<dbReference type="EMBL" id="BSXV01004103">
    <property type="protein sequence ID" value="GME99717.1"/>
    <property type="molecule type" value="Genomic_DNA"/>
</dbReference>
<comment type="caution">
    <text evidence="1">The sequence shown here is derived from an EMBL/GenBank/DDBJ whole genome shotgun (WGS) entry which is preliminary data.</text>
</comment>